<gene>
    <name evidence="1" type="ORF">PSON_ATCC_30995.1.T0910105</name>
</gene>
<dbReference type="EMBL" id="CAJJDN010000091">
    <property type="protein sequence ID" value="CAD8108505.1"/>
    <property type="molecule type" value="Genomic_DNA"/>
</dbReference>
<reference evidence="1" key="1">
    <citation type="submission" date="2021-01" db="EMBL/GenBank/DDBJ databases">
        <authorList>
            <consortium name="Genoscope - CEA"/>
            <person name="William W."/>
        </authorList>
    </citation>
    <scope>NUCLEOTIDE SEQUENCE</scope>
</reference>
<proteinExistence type="predicted"/>
<evidence type="ECO:0000313" key="1">
    <source>
        <dbReference type="EMBL" id="CAD8108505.1"/>
    </source>
</evidence>
<keyword evidence="2" id="KW-1185">Reference proteome</keyword>
<sequence length="287" mass="34650">MSEINQSFKIIAYFDNVPKKFTIKRDKTIKKQICSQFNIKESKMIFKINNENCDLEDDLEKYFKQDQKHQIVEIFDINQLIENYKEIQSQKYSQILHSTQKSYQKVEDQNQINDQTQQVNNQTDCDKDDKIDQNYLKEKDSFIIIENQKVQEMESLIFLKSIILDKQYTCRNCQQEIQECKVQTPCYHFFHYECLDSLIYNALQQQATTLQCLCNQKFNIQILKLFDEQKQKTYQNLLLQNQLLCIQKNYDNKIGRCIDNEQSKFWFFVQKQSQILKKIQCFECIKQ</sequence>
<evidence type="ECO:0000313" key="2">
    <source>
        <dbReference type="Proteomes" id="UP000692954"/>
    </source>
</evidence>
<accession>A0A8S1PZU7</accession>
<protein>
    <recommendedName>
        <fullName evidence="3">RING-type domain-containing protein</fullName>
    </recommendedName>
</protein>
<evidence type="ECO:0008006" key="3">
    <source>
        <dbReference type="Google" id="ProtNLM"/>
    </source>
</evidence>
<organism evidence="1 2">
    <name type="scientific">Paramecium sonneborni</name>
    <dbReference type="NCBI Taxonomy" id="65129"/>
    <lineage>
        <taxon>Eukaryota</taxon>
        <taxon>Sar</taxon>
        <taxon>Alveolata</taxon>
        <taxon>Ciliophora</taxon>
        <taxon>Intramacronucleata</taxon>
        <taxon>Oligohymenophorea</taxon>
        <taxon>Peniculida</taxon>
        <taxon>Parameciidae</taxon>
        <taxon>Paramecium</taxon>
    </lineage>
</organism>
<dbReference type="OrthoDB" id="313072at2759"/>
<dbReference type="AlphaFoldDB" id="A0A8S1PZU7"/>
<comment type="caution">
    <text evidence="1">The sequence shown here is derived from an EMBL/GenBank/DDBJ whole genome shotgun (WGS) entry which is preliminary data.</text>
</comment>
<dbReference type="Proteomes" id="UP000692954">
    <property type="component" value="Unassembled WGS sequence"/>
</dbReference>
<name>A0A8S1PZU7_9CILI</name>
<dbReference type="CDD" id="cd16448">
    <property type="entry name" value="RING-H2"/>
    <property type="match status" value="1"/>
</dbReference>